<dbReference type="OrthoDB" id="1096772at2759"/>
<evidence type="ECO:0000256" key="1">
    <source>
        <dbReference type="SAM" id="MobiDB-lite"/>
    </source>
</evidence>
<feature type="compositionally biased region" description="Polar residues" evidence="1">
    <location>
        <begin position="312"/>
        <end position="323"/>
    </location>
</feature>
<dbReference type="EMBL" id="JAGYWB010000007">
    <property type="protein sequence ID" value="KAI0516017.1"/>
    <property type="molecule type" value="Genomic_DNA"/>
</dbReference>
<dbReference type="InterPro" id="IPR040256">
    <property type="entry name" value="At4g02000-like"/>
</dbReference>
<evidence type="ECO:0000313" key="3">
    <source>
        <dbReference type="Proteomes" id="UP000829196"/>
    </source>
</evidence>
<feature type="region of interest" description="Disordered" evidence="1">
    <location>
        <begin position="302"/>
        <end position="323"/>
    </location>
</feature>
<comment type="caution">
    <text evidence="2">The sequence shown here is derived from an EMBL/GenBank/DDBJ whole genome shotgun (WGS) entry which is preliminary data.</text>
</comment>
<sequence>MDRWNPVIDSNPFKGISAPVWIRLPCLPLYCWDEDSIARIASCFGSPMYIDGNTFCWSKREFARVCVRIDLEKKLPNGVCVEGSAGRFFQRVEYEKIDLLCYHCGRVGHDRKIYPKNVTLGIQDQTMKKMVAVTVEGNKDARDSKPSVISSEYGLWIHVHFKNRRFKRDIATGRGVKGNGINSNSRGNNNQQVSVMEEVQLRAEAAAIVKKSVEAPGKSSGTEEATGVEVFEVQSTNHFVILVEKNEEEGLGNHGEIDKALDRGLKLPDPDASHIGLGSLSGAAKIKLAKELRSLGLVEPDYKKKKTDGRLNPSSGERSSVPI</sequence>
<dbReference type="PANTHER" id="PTHR31286">
    <property type="entry name" value="GLYCINE-RICH CELL WALL STRUCTURAL PROTEIN 1.8-LIKE"/>
    <property type="match status" value="1"/>
</dbReference>
<keyword evidence="3" id="KW-1185">Reference proteome</keyword>
<name>A0A8T3BLU3_DENNO</name>
<dbReference type="AlphaFoldDB" id="A0A8T3BLU3"/>
<organism evidence="2 3">
    <name type="scientific">Dendrobium nobile</name>
    <name type="common">Orchid</name>
    <dbReference type="NCBI Taxonomy" id="94219"/>
    <lineage>
        <taxon>Eukaryota</taxon>
        <taxon>Viridiplantae</taxon>
        <taxon>Streptophyta</taxon>
        <taxon>Embryophyta</taxon>
        <taxon>Tracheophyta</taxon>
        <taxon>Spermatophyta</taxon>
        <taxon>Magnoliopsida</taxon>
        <taxon>Liliopsida</taxon>
        <taxon>Asparagales</taxon>
        <taxon>Orchidaceae</taxon>
        <taxon>Epidendroideae</taxon>
        <taxon>Malaxideae</taxon>
        <taxon>Dendrobiinae</taxon>
        <taxon>Dendrobium</taxon>
    </lineage>
</organism>
<reference evidence="2" key="1">
    <citation type="journal article" date="2022" name="Front. Genet.">
        <title>Chromosome-Scale Assembly of the Dendrobium nobile Genome Provides Insights Into the Molecular Mechanism of the Biosynthesis of the Medicinal Active Ingredient of Dendrobium.</title>
        <authorList>
            <person name="Xu Q."/>
            <person name="Niu S.-C."/>
            <person name="Li K.-L."/>
            <person name="Zheng P.-J."/>
            <person name="Zhang X.-J."/>
            <person name="Jia Y."/>
            <person name="Liu Y."/>
            <person name="Niu Y.-X."/>
            <person name="Yu L.-H."/>
            <person name="Chen D.-F."/>
            <person name="Zhang G.-Q."/>
        </authorList>
    </citation>
    <scope>NUCLEOTIDE SEQUENCE</scope>
    <source>
        <tissue evidence="2">Leaf</tissue>
    </source>
</reference>
<evidence type="ECO:0008006" key="4">
    <source>
        <dbReference type="Google" id="ProtNLM"/>
    </source>
</evidence>
<proteinExistence type="predicted"/>
<gene>
    <name evidence="2" type="ORF">KFK09_008689</name>
</gene>
<accession>A0A8T3BLU3</accession>
<protein>
    <recommendedName>
        <fullName evidence="4">DUF4283 domain-containing protein</fullName>
    </recommendedName>
</protein>
<evidence type="ECO:0000313" key="2">
    <source>
        <dbReference type="EMBL" id="KAI0516017.1"/>
    </source>
</evidence>
<dbReference type="PANTHER" id="PTHR31286:SF180">
    <property type="entry name" value="OS10G0362600 PROTEIN"/>
    <property type="match status" value="1"/>
</dbReference>
<dbReference type="Proteomes" id="UP000829196">
    <property type="component" value="Unassembled WGS sequence"/>
</dbReference>